<dbReference type="InterPro" id="IPR007037">
    <property type="entry name" value="SIP_rossman_dom"/>
</dbReference>
<dbReference type="Gene3D" id="2.40.30.10">
    <property type="entry name" value="Translation factors"/>
    <property type="match status" value="2"/>
</dbReference>
<evidence type="ECO:0000256" key="1">
    <source>
        <dbReference type="ARBA" id="ARBA00035644"/>
    </source>
</evidence>
<comment type="caution">
    <text evidence="3">The sequence shown here is derived from an EMBL/GenBank/DDBJ whole genome shotgun (WGS) entry which is preliminary data.</text>
</comment>
<dbReference type="Proteomes" id="UP000321250">
    <property type="component" value="Unassembled WGS sequence"/>
</dbReference>
<dbReference type="InterPro" id="IPR017927">
    <property type="entry name" value="FAD-bd_FR_type"/>
</dbReference>
<sequence>MHLQTRYPAFDAEVTSVEQVTKRMRRVTFRSEAFRDLNDLLPGQWMKVFFDEQTAGRAYTVRAVRAAVGEIDMDFVLHGETSKHGPAASWIRQVGRGRRVRLYGPRSDFRHDPDRRLCLFGDECALPAICVILESLPQRAPCIAVIEGADRPAIGRLCSNAGLVNSSVVQMPERGGEGLLAVGRHLLLTPETDQIWVGCESTMARRLRAEFLELGFDRRSLHVSGYWKRGVSDHVDSDSDY</sequence>
<evidence type="ECO:0000259" key="2">
    <source>
        <dbReference type="PROSITE" id="PS51384"/>
    </source>
</evidence>
<name>A0A5C6U5F4_9SPHN</name>
<accession>A0A5C6U5F4</accession>
<dbReference type="InterPro" id="IPR039261">
    <property type="entry name" value="FNR_nucleotide-bd"/>
</dbReference>
<comment type="similarity">
    <text evidence="1">Belongs to the SIP oxidoreductase family.</text>
</comment>
<dbReference type="InterPro" id="IPR039374">
    <property type="entry name" value="SIP_fam"/>
</dbReference>
<feature type="domain" description="FAD-binding FR-type" evidence="2">
    <location>
        <begin position="7"/>
        <end position="112"/>
    </location>
</feature>
<dbReference type="RefSeq" id="WP_147084410.1">
    <property type="nucleotide sequence ID" value="NZ_VOQR01000002.1"/>
</dbReference>
<evidence type="ECO:0000313" key="4">
    <source>
        <dbReference type="Proteomes" id="UP000321250"/>
    </source>
</evidence>
<reference evidence="3 4" key="1">
    <citation type="journal article" date="2013" name="Antonie Van Leeuwenhoek">
        <title>Sphingomonas ginsenosidivorax sp. nov., with the ability to transform ginsenosides.</title>
        <authorList>
            <person name="Jin X.F."/>
            <person name="Kim J.K."/>
            <person name="Liu Q.M."/>
            <person name="Kang M.S."/>
            <person name="He D."/>
            <person name="Jin F.X."/>
            <person name="Kim S.C."/>
            <person name="Im W.T."/>
        </authorList>
    </citation>
    <scope>NUCLEOTIDE SEQUENCE [LARGE SCALE GENOMIC DNA]</scope>
    <source>
        <strain evidence="3 4">KHI67</strain>
    </source>
</reference>
<dbReference type="PANTHER" id="PTHR30157:SF0">
    <property type="entry name" value="NADPH-DEPENDENT FERRIC-CHELATE REDUCTASE"/>
    <property type="match status" value="1"/>
</dbReference>
<dbReference type="Pfam" id="PF04954">
    <property type="entry name" value="SIP"/>
    <property type="match status" value="1"/>
</dbReference>
<dbReference type="SUPFAM" id="SSF63380">
    <property type="entry name" value="Riboflavin synthase domain-like"/>
    <property type="match status" value="1"/>
</dbReference>
<proteinExistence type="inferred from homology"/>
<dbReference type="EMBL" id="VOQR01000002">
    <property type="protein sequence ID" value="TXC68019.1"/>
    <property type="molecule type" value="Genomic_DNA"/>
</dbReference>
<dbReference type="InterPro" id="IPR017938">
    <property type="entry name" value="Riboflavin_synthase-like_b-brl"/>
</dbReference>
<dbReference type="GO" id="GO:0016491">
    <property type="term" value="F:oxidoreductase activity"/>
    <property type="evidence" value="ECO:0007669"/>
    <property type="project" value="InterPro"/>
</dbReference>
<protein>
    <submittedName>
        <fullName evidence="3">Siderophore-interacting protein</fullName>
    </submittedName>
</protein>
<dbReference type="InterPro" id="IPR013113">
    <property type="entry name" value="SIP_FAD-bd"/>
</dbReference>
<dbReference type="OrthoDB" id="9814826at2"/>
<dbReference type="PANTHER" id="PTHR30157">
    <property type="entry name" value="FERRIC REDUCTASE, NADPH-DEPENDENT"/>
    <property type="match status" value="1"/>
</dbReference>
<keyword evidence="4" id="KW-1185">Reference proteome</keyword>
<organism evidence="3 4">
    <name type="scientific">Sphingomonas ginsenosidivorax</name>
    <dbReference type="NCBI Taxonomy" id="862135"/>
    <lineage>
        <taxon>Bacteria</taxon>
        <taxon>Pseudomonadati</taxon>
        <taxon>Pseudomonadota</taxon>
        <taxon>Alphaproteobacteria</taxon>
        <taxon>Sphingomonadales</taxon>
        <taxon>Sphingomonadaceae</taxon>
        <taxon>Sphingomonas</taxon>
    </lineage>
</organism>
<evidence type="ECO:0000313" key="3">
    <source>
        <dbReference type="EMBL" id="TXC68019.1"/>
    </source>
</evidence>
<gene>
    <name evidence="3" type="ORF">FSB78_18775</name>
</gene>
<dbReference type="CDD" id="cd06193">
    <property type="entry name" value="siderophore_interacting"/>
    <property type="match status" value="1"/>
</dbReference>
<dbReference type="PROSITE" id="PS51384">
    <property type="entry name" value="FAD_FR"/>
    <property type="match status" value="1"/>
</dbReference>
<dbReference type="Gene3D" id="3.40.50.80">
    <property type="entry name" value="Nucleotide-binding domain of ferredoxin-NADP reductase (FNR) module"/>
    <property type="match status" value="1"/>
</dbReference>
<dbReference type="Pfam" id="PF08021">
    <property type="entry name" value="FAD_binding_9"/>
    <property type="match status" value="1"/>
</dbReference>
<dbReference type="AlphaFoldDB" id="A0A5C6U5F4"/>